<feature type="region of interest" description="Disordered" evidence="1">
    <location>
        <begin position="218"/>
        <end position="272"/>
    </location>
</feature>
<protein>
    <submittedName>
        <fullName evidence="2">Uncharacterized protein</fullName>
    </submittedName>
</protein>
<evidence type="ECO:0000313" key="3">
    <source>
        <dbReference type="Proteomes" id="UP001321473"/>
    </source>
</evidence>
<name>A0AAQ4FNK3_AMBAM</name>
<accession>A0AAQ4FNK3</accession>
<keyword evidence="3" id="KW-1185">Reference proteome</keyword>
<evidence type="ECO:0000313" key="2">
    <source>
        <dbReference type="EMBL" id="KAK8788138.1"/>
    </source>
</evidence>
<dbReference type="AlphaFoldDB" id="A0AAQ4FNK3"/>
<feature type="compositionally biased region" description="Polar residues" evidence="1">
    <location>
        <begin position="257"/>
        <end position="268"/>
    </location>
</feature>
<reference evidence="2 3" key="1">
    <citation type="journal article" date="2023" name="Arcadia Sci">
        <title>De novo assembly of a long-read Amblyomma americanum tick genome.</title>
        <authorList>
            <person name="Chou S."/>
            <person name="Poskanzer K.E."/>
            <person name="Rollins M."/>
            <person name="Thuy-Boun P.S."/>
        </authorList>
    </citation>
    <scope>NUCLEOTIDE SEQUENCE [LARGE SCALE GENOMIC DNA]</scope>
    <source>
        <strain evidence="2">F_SG_1</strain>
        <tissue evidence="2">Salivary glands</tissue>
    </source>
</reference>
<sequence>MANFLSTTKDAIAAQISKLPGVKAVRVNLRRNVVAVDTHPTADLQPLLDVSIICGVKARAKEAGGCTCTGRVFRVDRALSTDDIMAGIESRVPVISCTRSGSDIILRFAGQEPPQEISLFKLRRYVRARLPRPLQCFQCGTYGHATAASTAKPRCLRCGNDHNASQCDSNKPRCVNCRGTHGATEPGCPRWQEERQIAIALAAPNNRLTRQQIARDIQKGHANKASQDTAPSSVDAAHNSGPSSEATAPPAVSAAAQNYTQTPPQTSRSFRDVVVGRKPDGTTVNQPDQRDVVIAALAAAVRALIAELPSTSPAHKLCAAALAAQQALSKHD</sequence>
<dbReference type="EMBL" id="JARKHS020001121">
    <property type="protein sequence ID" value="KAK8788138.1"/>
    <property type="molecule type" value="Genomic_DNA"/>
</dbReference>
<evidence type="ECO:0000256" key="1">
    <source>
        <dbReference type="SAM" id="MobiDB-lite"/>
    </source>
</evidence>
<dbReference type="GO" id="GO:0046872">
    <property type="term" value="F:metal ion binding"/>
    <property type="evidence" value="ECO:0007669"/>
    <property type="project" value="InterPro"/>
</dbReference>
<proteinExistence type="predicted"/>
<organism evidence="2 3">
    <name type="scientific">Amblyomma americanum</name>
    <name type="common">Lone star tick</name>
    <dbReference type="NCBI Taxonomy" id="6943"/>
    <lineage>
        <taxon>Eukaryota</taxon>
        <taxon>Metazoa</taxon>
        <taxon>Ecdysozoa</taxon>
        <taxon>Arthropoda</taxon>
        <taxon>Chelicerata</taxon>
        <taxon>Arachnida</taxon>
        <taxon>Acari</taxon>
        <taxon>Parasitiformes</taxon>
        <taxon>Ixodida</taxon>
        <taxon>Ixodoidea</taxon>
        <taxon>Ixodidae</taxon>
        <taxon>Amblyomminae</taxon>
        <taxon>Amblyomma</taxon>
    </lineage>
</organism>
<dbReference type="InterPro" id="IPR006121">
    <property type="entry name" value="HMA_dom"/>
</dbReference>
<feature type="compositionally biased region" description="Low complexity" evidence="1">
    <location>
        <begin position="242"/>
        <end position="256"/>
    </location>
</feature>
<comment type="caution">
    <text evidence="2">The sequence shown here is derived from an EMBL/GenBank/DDBJ whole genome shotgun (WGS) entry which is preliminary data.</text>
</comment>
<dbReference type="Proteomes" id="UP001321473">
    <property type="component" value="Unassembled WGS sequence"/>
</dbReference>
<gene>
    <name evidence="2" type="ORF">V5799_022088</name>
</gene>
<dbReference type="CDD" id="cd00371">
    <property type="entry name" value="HMA"/>
    <property type="match status" value="1"/>
</dbReference>